<feature type="compositionally biased region" description="Low complexity" evidence="5">
    <location>
        <begin position="50"/>
        <end position="69"/>
    </location>
</feature>
<gene>
    <name evidence="7" type="ORF">PFL1_04540</name>
</gene>
<evidence type="ECO:0000256" key="4">
    <source>
        <dbReference type="ARBA" id="ARBA00023242"/>
    </source>
</evidence>
<dbReference type="PANTHER" id="PTHR31200">
    <property type="entry name" value="INO80 COMPLEX SUBUNIT C"/>
    <property type="match status" value="1"/>
</dbReference>
<dbReference type="EMBL" id="KE361637">
    <property type="protein sequence ID" value="EPQ27795.1"/>
    <property type="molecule type" value="Genomic_DNA"/>
</dbReference>
<keyword evidence="2" id="KW-0805">Transcription regulation</keyword>
<dbReference type="GeneID" id="19318641"/>
<evidence type="ECO:0000259" key="6">
    <source>
        <dbReference type="SMART" id="SM00993"/>
    </source>
</evidence>
<name>A0A061H705_9BASI</name>
<feature type="region of interest" description="Disordered" evidence="5">
    <location>
        <begin position="43"/>
        <end position="70"/>
    </location>
</feature>
<comment type="subcellular location">
    <subcellularLocation>
        <location evidence="1">Nucleus</location>
    </subcellularLocation>
</comment>
<feature type="region of interest" description="Disordered" evidence="5">
    <location>
        <begin position="220"/>
        <end position="283"/>
    </location>
</feature>
<dbReference type="Proteomes" id="UP000053664">
    <property type="component" value="Unassembled WGS sequence"/>
</dbReference>
<dbReference type="PANTHER" id="PTHR31200:SF1">
    <property type="entry name" value="INO80 COMPLEX SUBUNIT C"/>
    <property type="match status" value="1"/>
</dbReference>
<feature type="compositionally biased region" description="Basic and acidic residues" evidence="5">
    <location>
        <begin position="260"/>
        <end position="269"/>
    </location>
</feature>
<protein>
    <recommendedName>
        <fullName evidence="6">Vps72/YL1 C-terminal domain-containing protein</fullName>
    </recommendedName>
</protein>
<proteinExistence type="predicted"/>
<keyword evidence="4" id="KW-0539">Nucleus</keyword>
<accession>A0A061H705</accession>
<reference evidence="7 8" key="1">
    <citation type="journal article" date="2013" name="Plant Cell">
        <title>The transition from a phytopathogenic smut ancestor to an anamorphic biocontrol agent deciphered by comparative whole-genome analysis.</title>
        <authorList>
            <person name="Lefebvre F."/>
            <person name="Joly D.L."/>
            <person name="Labbe C."/>
            <person name="Teichmann B."/>
            <person name="Linning R."/>
            <person name="Belzile F."/>
            <person name="Bakkeren G."/>
            <person name="Belanger R.R."/>
        </authorList>
    </citation>
    <scope>NUCLEOTIDE SEQUENCE [LARGE SCALE GENOMIC DNA]</scope>
    <source>
        <strain evidence="7 8">PF-1</strain>
    </source>
</reference>
<dbReference type="OrthoDB" id="49520at2759"/>
<dbReference type="RefSeq" id="XP_007880257.1">
    <property type="nucleotide sequence ID" value="XM_007882066.1"/>
</dbReference>
<evidence type="ECO:0000313" key="8">
    <source>
        <dbReference type="Proteomes" id="UP000053664"/>
    </source>
</evidence>
<evidence type="ECO:0000313" key="7">
    <source>
        <dbReference type="EMBL" id="EPQ27795.1"/>
    </source>
</evidence>
<dbReference type="KEGG" id="pfp:PFL1_04540"/>
<dbReference type="eggNOG" id="KOG4137">
    <property type="taxonomic scope" value="Eukaryota"/>
</dbReference>
<feature type="region of interest" description="Disordered" evidence="5">
    <location>
        <begin position="144"/>
        <end position="164"/>
    </location>
</feature>
<dbReference type="HOGENOM" id="CLU_071116_1_1_1"/>
<dbReference type="SMART" id="SM00993">
    <property type="entry name" value="YL1_C"/>
    <property type="match status" value="1"/>
</dbReference>
<feature type="compositionally biased region" description="Basic and acidic residues" evidence="5">
    <location>
        <begin position="220"/>
        <end position="235"/>
    </location>
</feature>
<evidence type="ECO:0000256" key="1">
    <source>
        <dbReference type="ARBA" id="ARBA00004123"/>
    </source>
</evidence>
<feature type="compositionally biased region" description="Low complexity" evidence="5">
    <location>
        <begin position="236"/>
        <end position="249"/>
    </location>
</feature>
<organism evidence="7 8">
    <name type="scientific">Pseudozyma flocculosa PF-1</name>
    <dbReference type="NCBI Taxonomy" id="1277687"/>
    <lineage>
        <taxon>Eukaryota</taxon>
        <taxon>Fungi</taxon>
        <taxon>Dikarya</taxon>
        <taxon>Basidiomycota</taxon>
        <taxon>Ustilaginomycotina</taxon>
        <taxon>Ustilaginomycetes</taxon>
        <taxon>Ustilaginales</taxon>
        <taxon>Ustilaginaceae</taxon>
        <taxon>Pseudozyma</taxon>
    </lineage>
</organism>
<dbReference type="Pfam" id="PF08265">
    <property type="entry name" value="YL1_C"/>
    <property type="match status" value="1"/>
</dbReference>
<sequence>MTLFYALFPRAEVVDWEYTAKSKAAAKLSKSLEEFLTVTMSKPRGSVPNSALASTSSTPAPPSLSETLSLHGLPRPFKQASFSARMARISSNLSRRNKSLKQILQSEREAALRAAGIAAGTKARGAPKKTVAPGEIVVPAAAAGAGAGAGRMSETAKSKLTGAAKKAYARREERERLQRIAAAEAAEAEAAERKEEEDDAAAAAAADKMQVDALETKADEVASGADAKKDEDDVKPPAAEAEAIAAPGGETKEGEEDEEAKTPRPKRDVPTYATVEAPPSLRPQKKYCDVTGLIAPYTDPKSRLRYHSVEVYEIIKQFGPGVDNAYLSLRGDATEIK</sequence>
<keyword evidence="3" id="KW-0804">Transcription</keyword>
<dbReference type="InterPro" id="IPR013272">
    <property type="entry name" value="Vps72/YL1_C"/>
</dbReference>
<dbReference type="InterPro" id="IPR029525">
    <property type="entry name" value="INO80C/Ies6"/>
</dbReference>
<feature type="domain" description="Vps72/YL1 C-terminal" evidence="6">
    <location>
        <begin position="286"/>
        <end position="315"/>
    </location>
</feature>
<evidence type="ECO:0000256" key="3">
    <source>
        <dbReference type="ARBA" id="ARBA00023163"/>
    </source>
</evidence>
<dbReference type="GO" id="GO:0031011">
    <property type="term" value="C:Ino80 complex"/>
    <property type="evidence" value="ECO:0007669"/>
    <property type="project" value="InterPro"/>
</dbReference>
<dbReference type="AlphaFoldDB" id="A0A061H705"/>
<evidence type="ECO:0000256" key="5">
    <source>
        <dbReference type="SAM" id="MobiDB-lite"/>
    </source>
</evidence>
<feature type="region of interest" description="Disordered" evidence="5">
    <location>
        <begin position="188"/>
        <end position="207"/>
    </location>
</feature>
<dbReference type="GO" id="GO:0006338">
    <property type="term" value="P:chromatin remodeling"/>
    <property type="evidence" value="ECO:0007669"/>
    <property type="project" value="InterPro"/>
</dbReference>
<evidence type="ECO:0000256" key="2">
    <source>
        <dbReference type="ARBA" id="ARBA00023015"/>
    </source>
</evidence>